<keyword evidence="7" id="KW-0808">Transferase</keyword>
<keyword evidence="8 14" id="KW-0547">Nucleotide-binding</keyword>
<name>A0AA88A6J6_FICCA</name>
<reference evidence="17" key="1">
    <citation type="submission" date="2023-07" db="EMBL/GenBank/DDBJ databases">
        <title>draft genome sequence of fig (Ficus carica).</title>
        <authorList>
            <person name="Takahashi T."/>
            <person name="Nishimura K."/>
        </authorList>
    </citation>
    <scope>NUCLEOTIDE SEQUENCE</scope>
</reference>
<dbReference type="Pfam" id="PF00069">
    <property type="entry name" value="Pkinase"/>
    <property type="match status" value="1"/>
</dbReference>
<evidence type="ECO:0000256" key="8">
    <source>
        <dbReference type="ARBA" id="ARBA00022741"/>
    </source>
</evidence>
<protein>
    <recommendedName>
        <fullName evidence="3">non-specific serine/threonine protein kinase</fullName>
        <ecNumber evidence="3">2.7.11.1</ecNumber>
    </recommendedName>
</protein>
<dbReference type="GO" id="GO:0051020">
    <property type="term" value="F:GTPase binding"/>
    <property type="evidence" value="ECO:0007669"/>
    <property type="project" value="UniProtKB-ARBA"/>
</dbReference>
<evidence type="ECO:0000256" key="1">
    <source>
        <dbReference type="ARBA" id="ARBA00004329"/>
    </source>
</evidence>
<dbReference type="FunFam" id="3.30.200.20:FF:000389">
    <property type="entry name" value="Receptor-like cytosolic serine/threonine-protein kinase RBK1"/>
    <property type="match status" value="1"/>
</dbReference>
<dbReference type="SMART" id="SM00220">
    <property type="entry name" value="S_TKc"/>
    <property type="match status" value="1"/>
</dbReference>
<dbReference type="InterPro" id="IPR022175">
    <property type="entry name" value="BCAS3_dom"/>
</dbReference>
<comment type="subcellular location">
    <subcellularLocation>
        <location evidence="2">Cytoplasm</location>
    </subcellularLocation>
    <subcellularLocation>
        <location evidence="1">Preautophagosomal structure</location>
    </subcellularLocation>
</comment>
<dbReference type="InterPro" id="IPR048382">
    <property type="entry name" value="BCAS3_WD40"/>
</dbReference>
<dbReference type="InterPro" id="IPR045142">
    <property type="entry name" value="BCAS3-like"/>
</dbReference>
<evidence type="ECO:0000256" key="13">
    <source>
        <dbReference type="ARBA" id="ARBA00063228"/>
    </source>
</evidence>
<keyword evidence="6" id="KW-0597">Phosphoprotein</keyword>
<evidence type="ECO:0000313" key="18">
    <source>
        <dbReference type="Proteomes" id="UP001187192"/>
    </source>
</evidence>
<dbReference type="SMART" id="SM00320">
    <property type="entry name" value="WD40"/>
    <property type="match status" value="2"/>
</dbReference>
<evidence type="ECO:0000256" key="11">
    <source>
        <dbReference type="ARBA" id="ARBA00047899"/>
    </source>
</evidence>
<feature type="domain" description="Protein kinase" evidence="16">
    <location>
        <begin position="107"/>
        <end position="361"/>
    </location>
</feature>
<evidence type="ECO:0000256" key="2">
    <source>
        <dbReference type="ARBA" id="ARBA00004496"/>
    </source>
</evidence>
<dbReference type="SUPFAM" id="SSF50978">
    <property type="entry name" value="WD40 repeat-like"/>
    <property type="match status" value="1"/>
</dbReference>
<dbReference type="GO" id="GO:0004674">
    <property type="term" value="F:protein serine/threonine kinase activity"/>
    <property type="evidence" value="ECO:0007669"/>
    <property type="project" value="UniProtKB-KW"/>
</dbReference>
<dbReference type="Gene3D" id="1.10.510.10">
    <property type="entry name" value="Transferase(Phosphotransferase) domain 1"/>
    <property type="match status" value="1"/>
</dbReference>
<dbReference type="GO" id="GO:0000407">
    <property type="term" value="C:phagophore assembly site"/>
    <property type="evidence" value="ECO:0007669"/>
    <property type="project" value="UniProtKB-SubCell"/>
</dbReference>
<feature type="binding site" evidence="14">
    <location>
        <position position="135"/>
    </location>
    <ligand>
        <name>ATP</name>
        <dbReference type="ChEBI" id="CHEBI:30616"/>
    </ligand>
</feature>
<dbReference type="PANTHER" id="PTHR13268:SF0">
    <property type="entry name" value="BCAS3 MICROTUBULE ASSOCIATED CELL MIGRATION FACTOR"/>
    <property type="match status" value="1"/>
</dbReference>
<dbReference type="InterPro" id="IPR000719">
    <property type="entry name" value="Prot_kinase_dom"/>
</dbReference>
<proteinExistence type="predicted"/>
<evidence type="ECO:0000256" key="4">
    <source>
        <dbReference type="ARBA" id="ARBA00022490"/>
    </source>
</evidence>
<dbReference type="GO" id="GO:0005524">
    <property type="term" value="F:ATP binding"/>
    <property type="evidence" value="ECO:0007669"/>
    <property type="project" value="UniProtKB-UniRule"/>
</dbReference>
<sequence length="1584" mass="174964">MKEKDDTFSPTGVLEDYLRSSDSESSSSNSEGRKNSKWRGFLQLIRTRSKKPLTTMHSLNVLSLSRRMSSSFREIIASRFAWESDYHLNSPWRNFNLYELQAATNYFSHENLIGKGGYAEVYKGCLRNGQLVAIKRLTRGKPDEITADFLSEIGIMAHVNHPNTARLIGYGVEGGFHLVLELSPNGSLASMLYGCSKEKLLWGIRFKIALGTARGLLYLHEGCQRRIIHRDIKAANILLSKDFEPQICDFGLAKWLPQQWTHHTVLKFEGTFGYLAPEYLLHGIVDEKTDVFACGVLLLELVTGRRALDYSHQSLVLWAKPLLRKSDMRELVDPSLADDYDSRQVNLMLLAASLCIQQSSIRRPSMSQDRKFLPSLMSIRTVKIIHGGNFFLVSSYKIVLELLHGDFSCLKLMKKNRIPFLRKEREKACDQCGGWLVDFLPIVGDKICSSAATAELDLAPVLVVVVVTVVERVVLAAAAALDHLVLPQNGVVECRHGRFHGALRRCVRRRHDFRRFFRGSEGPECSHKKKIQTTASNTVSGSIAFGTSISTGFELNCNRTLHKVTNFMFVILGLNICNLLLLDVVTAPDFSFAGKQVTWAGFDRLELGPSVFKRVLLLGYQNGFQVFDVEDASNYSELVSKRDGPVSFLQMQPYPLTSDGEEGFRTSHPLLLVVAGDDTKCSTISQNGTPSVGLGKNGGVEFMSRNCASSPTNVQFYSLRSHCYVHVLRFRSAVCMVRCSPRIVAVGLATQNCKILIYVVDFNYCNGQGRQNVVRNGAMVLYSVCLIYCFDALTLENKFSVLTYPVPQLSGQGSIGVNVGYGPMAVGPRWLAYASNSPLVSNNGRVSSQSLSSSPGASPSTSPSSGNLMARYAMESSKHLAAGIINLGDLGYKTLSKYCQELLPDGSNSPVSSSSGWKVGRLAGTEMDNAGMVVVKDFVSRAIISQFKAHTSPISALCFDPSGTLLVTASIYGNNINIFRIMPSFTRSGSGVQNFNWSSSHVHLYKLHRGITSAMIQDICFSHYSQWIAIVSSKGTCHIFVLSPFGGDAGFQLLNSQGEEPSLYPVLSLPWWSMSSYIVTPQSFPPPEPTVLSVVSRIKYSSFGWLSPNNNTAASPTGKVFVPSGAVAAVFHNSLSRSLQHGNSRADSLEYLLVYTPSGHVVQHELRPSIGVEPSKGGSNVHSASLVSMQEDELRVKVEPIQWWDVCRRSDWPEREDCPLGTNFDGQDVAEMFQNKSASNDVYGLDLLDINAGVGEKKIIENYNGKACERSHWYLSNAEVQISALRLPIWQKSKICFDMMGCQRVDDLDGGEFEIEKLPVHEVEMRRKELLPVFDHFHSIKSSWNDRVLLGVRYPSSTFPGPHHMDEKITEETVICHSKPASLSSTESSDGGSSRRIENFLDFDQMNCERLFSTTCQTPNHQERKESAFDPSMANEESLNILCAPSAHLKNIDSQVDNCITNGLPVLCSKLPPPGRGSGEGAAALSTGASDTSLLLSDQHASSTHIIVEGSSVLHHPVDLGQLFREGHCKTSENSGCHGFTEVETDEVDCSRSHCQKEKTDDGDSDEMLGGIFVFSEEGKTFRN</sequence>
<feature type="region of interest" description="Disordered" evidence="15">
    <location>
        <begin position="844"/>
        <end position="865"/>
    </location>
</feature>
<dbReference type="PROSITE" id="PS00108">
    <property type="entry name" value="PROTEIN_KINASE_ST"/>
    <property type="match status" value="1"/>
</dbReference>
<dbReference type="InterPro" id="IPR017441">
    <property type="entry name" value="Protein_kinase_ATP_BS"/>
</dbReference>
<dbReference type="Gene3D" id="3.30.200.20">
    <property type="entry name" value="Phosphorylase Kinase, domain 1"/>
    <property type="match status" value="1"/>
</dbReference>
<dbReference type="PANTHER" id="PTHR13268">
    <property type="entry name" value="BREAST CARCINOMA AMPLIFIED SEQUENCE 3"/>
    <property type="match status" value="1"/>
</dbReference>
<dbReference type="EC" id="2.7.11.1" evidence="3"/>
<comment type="caution">
    <text evidence="17">The sequence shown here is derived from an EMBL/GenBank/DDBJ whole genome shotgun (WGS) entry which is preliminary data.</text>
</comment>
<dbReference type="PROSITE" id="PS00107">
    <property type="entry name" value="PROTEIN_KINASE_ATP"/>
    <property type="match status" value="1"/>
</dbReference>
<evidence type="ECO:0000313" key="17">
    <source>
        <dbReference type="EMBL" id="GMN38176.1"/>
    </source>
</evidence>
<feature type="region of interest" description="Disordered" evidence="15">
    <location>
        <begin position="1"/>
        <end position="34"/>
    </location>
</feature>
<dbReference type="InterPro" id="IPR036322">
    <property type="entry name" value="WD40_repeat_dom_sf"/>
</dbReference>
<evidence type="ECO:0000256" key="14">
    <source>
        <dbReference type="PROSITE-ProRule" id="PRU10141"/>
    </source>
</evidence>
<evidence type="ECO:0000256" key="10">
    <source>
        <dbReference type="ARBA" id="ARBA00022840"/>
    </source>
</evidence>
<dbReference type="InterPro" id="IPR015943">
    <property type="entry name" value="WD40/YVTN_repeat-like_dom_sf"/>
</dbReference>
<keyword evidence="5" id="KW-0723">Serine/threonine-protein kinase</keyword>
<evidence type="ECO:0000259" key="16">
    <source>
        <dbReference type="PROSITE" id="PS50011"/>
    </source>
</evidence>
<dbReference type="PROSITE" id="PS50011">
    <property type="entry name" value="PROTEIN_KINASE_DOM"/>
    <property type="match status" value="1"/>
</dbReference>
<evidence type="ECO:0000256" key="3">
    <source>
        <dbReference type="ARBA" id="ARBA00012513"/>
    </source>
</evidence>
<dbReference type="EMBL" id="BTGU01000007">
    <property type="protein sequence ID" value="GMN38176.1"/>
    <property type="molecule type" value="Genomic_DNA"/>
</dbReference>
<evidence type="ECO:0000256" key="6">
    <source>
        <dbReference type="ARBA" id="ARBA00022553"/>
    </source>
</evidence>
<dbReference type="FunFam" id="1.10.510.10:FF:000335">
    <property type="entry name" value="receptor-like cytosolic serine/threonine-protein kinase RBK2"/>
    <property type="match status" value="1"/>
</dbReference>
<dbReference type="GO" id="GO:0042594">
    <property type="term" value="P:response to starvation"/>
    <property type="evidence" value="ECO:0007669"/>
    <property type="project" value="TreeGrafter"/>
</dbReference>
<comment type="catalytic activity">
    <reaction evidence="12">
        <text>L-seryl-[protein] + ATP = O-phospho-L-seryl-[protein] + ADP + H(+)</text>
        <dbReference type="Rhea" id="RHEA:17989"/>
        <dbReference type="Rhea" id="RHEA-COMP:9863"/>
        <dbReference type="Rhea" id="RHEA-COMP:11604"/>
        <dbReference type="ChEBI" id="CHEBI:15378"/>
        <dbReference type="ChEBI" id="CHEBI:29999"/>
        <dbReference type="ChEBI" id="CHEBI:30616"/>
        <dbReference type="ChEBI" id="CHEBI:83421"/>
        <dbReference type="ChEBI" id="CHEBI:456216"/>
        <dbReference type="EC" id="2.7.11.1"/>
    </reaction>
</comment>
<comment type="catalytic activity">
    <reaction evidence="11">
        <text>L-threonyl-[protein] + ATP = O-phospho-L-threonyl-[protein] + ADP + H(+)</text>
        <dbReference type="Rhea" id="RHEA:46608"/>
        <dbReference type="Rhea" id="RHEA-COMP:11060"/>
        <dbReference type="Rhea" id="RHEA-COMP:11605"/>
        <dbReference type="ChEBI" id="CHEBI:15378"/>
        <dbReference type="ChEBI" id="CHEBI:30013"/>
        <dbReference type="ChEBI" id="CHEBI:30616"/>
        <dbReference type="ChEBI" id="CHEBI:61977"/>
        <dbReference type="ChEBI" id="CHEBI:456216"/>
        <dbReference type="EC" id="2.7.11.1"/>
    </reaction>
</comment>
<dbReference type="Gene3D" id="2.130.10.10">
    <property type="entry name" value="YVTN repeat-like/Quinoprotein amine dehydrogenase"/>
    <property type="match status" value="1"/>
</dbReference>
<comment type="subunit">
    <text evidence="13">Interacts with ARAC5 and ARAC10.</text>
</comment>
<keyword evidence="18" id="KW-1185">Reference proteome</keyword>
<dbReference type="InterPro" id="IPR001680">
    <property type="entry name" value="WD40_rpt"/>
</dbReference>
<keyword evidence="9" id="KW-0418">Kinase</keyword>
<dbReference type="Pfam" id="PF21034">
    <property type="entry name" value="BCAS3_WD40"/>
    <property type="match status" value="1"/>
</dbReference>
<dbReference type="InterPro" id="IPR008271">
    <property type="entry name" value="Ser/Thr_kinase_AS"/>
</dbReference>
<evidence type="ECO:0000256" key="15">
    <source>
        <dbReference type="SAM" id="MobiDB-lite"/>
    </source>
</evidence>
<keyword evidence="10 14" id="KW-0067">ATP-binding</keyword>
<gene>
    <name evidence="17" type="ORF">TIFTF001_007416</name>
</gene>
<dbReference type="SUPFAM" id="SSF56112">
    <property type="entry name" value="Protein kinase-like (PK-like)"/>
    <property type="match status" value="1"/>
</dbReference>
<dbReference type="InterPro" id="IPR011009">
    <property type="entry name" value="Kinase-like_dom_sf"/>
</dbReference>
<dbReference type="Pfam" id="PF12490">
    <property type="entry name" value="BCAS3"/>
    <property type="match status" value="1"/>
</dbReference>
<evidence type="ECO:0000256" key="12">
    <source>
        <dbReference type="ARBA" id="ARBA00048679"/>
    </source>
</evidence>
<evidence type="ECO:0000256" key="7">
    <source>
        <dbReference type="ARBA" id="ARBA00022679"/>
    </source>
</evidence>
<evidence type="ECO:0000256" key="9">
    <source>
        <dbReference type="ARBA" id="ARBA00022777"/>
    </source>
</evidence>
<dbReference type="GO" id="GO:0006914">
    <property type="term" value="P:autophagy"/>
    <property type="evidence" value="ECO:0007669"/>
    <property type="project" value="InterPro"/>
</dbReference>
<keyword evidence="4" id="KW-0963">Cytoplasm</keyword>
<organism evidence="17 18">
    <name type="scientific">Ficus carica</name>
    <name type="common">Common fig</name>
    <dbReference type="NCBI Taxonomy" id="3494"/>
    <lineage>
        <taxon>Eukaryota</taxon>
        <taxon>Viridiplantae</taxon>
        <taxon>Streptophyta</taxon>
        <taxon>Embryophyta</taxon>
        <taxon>Tracheophyta</taxon>
        <taxon>Spermatophyta</taxon>
        <taxon>Magnoliopsida</taxon>
        <taxon>eudicotyledons</taxon>
        <taxon>Gunneridae</taxon>
        <taxon>Pentapetalae</taxon>
        <taxon>rosids</taxon>
        <taxon>fabids</taxon>
        <taxon>Rosales</taxon>
        <taxon>Moraceae</taxon>
        <taxon>Ficeae</taxon>
        <taxon>Ficus</taxon>
    </lineage>
</organism>
<dbReference type="Proteomes" id="UP001187192">
    <property type="component" value="Unassembled WGS sequence"/>
</dbReference>
<accession>A0AA88A6J6</accession>
<evidence type="ECO:0000256" key="5">
    <source>
        <dbReference type="ARBA" id="ARBA00022527"/>
    </source>
</evidence>